<accession>A0AAN8WD10</accession>
<dbReference type="Pfam" id="PF13812">
    <property type="entry name" value="PPR_3"/>
    <property type="match status" value="1"/>
</dbReference>
<evidence type="ECO:0000256" key="2">
    <source>
        <dbReference type="ARBA" id="ARBA00022737"/>
    </source>
</evidence>
<dbReference type="Proteomes" id="UP001370490">
    <property type="component" value="Unassembled WGS sequence"/>
</dbReference>
<comment type="caution">
    <text evidence="5">The sequence shown here is derived from an EMBL/GenBank/DDBJ whole genome shotgun (WGS) entry which is preliminary data.</text>
</comment>
<dbReference type="Pfam" id="PF01535">
    <property type="entry name" value="PPR"/>
    <property type="match status" value="1"/>
</dbReference>
<evidence type="ECO:0000256" key="3">
    <source>
        <dbReference type="PROSITE-ProRule" id="PRU00708"/>
    </source>
</evidence>
<keyword evidence="6" id="KW-1185">Reference proteome</keyword>
<reference evidence="5 6" key="1">
    <citation type="submission" date="2023-12" db="EMBL/GenBank/DDBJ databases">
        <title>A high-quality genome assembly for Dillenia turbinata (Dilleniales).</title>
        <authorList>
            <person name="Chanderbali A."/>
        </authorList>
    </citation>
    <scope>NUCLEOTIDE SEQUENCE [LARGE SCALE GENOMIC DNA]</scope>
    <source>
        <strain evidence="5">LSX21</strain>
        <tissue evidence="5">Leaf</tissue>
    </source>
</reference>
<name>A0AAN8WD10_9MAGN</name>
<dbReference type="SMART" id="SM00463">
    <property type="entry name" value="SMR"/>
    <property type="match status" value="1"/>
</dbReference>
<evidence type="ECO:0000313" key="6">
    <source>
        <dbReference type="Proteomes" id="UP001370490"/>
    </source>
</evidence>
<dbReference type="Gene3D" id="1.25.40.10">
    <property type="entry name" value="Tetratricopeptide repeat domain"/>
    <property type="match status" value="1"/>
</dbReference>
<dbReference type="InterPro" id="IPR036063">
    <property type="entry name" value="Smr_dom_sf"/>
</dbReference>
<dbReference type="InterPro" id="IPR011990">
    <property type="entry name" value="TPR-like_helical_dom_sf"/>
</dbReference>
<sequence>MSSLQLTLPHSWMHHHQQSLRLCSVKCALTKQSERFLSSLSAAAADDFSAANRLIRKFVNSSSKAIALDALSNLLSPNTNYPNLTSLALPIYSTISEANWFIWNPKLVSELVALLFKQSKFNEAETLIYETEQKLGLRDRELAFFYCNLIESHSKHKSAQGVHESSTRLKELLLNSNSVYLKRKAYGSMISGYCAIDLPYQAEELMEEMKNLGIKPSEFEFRNLIHGFGKLGFFEDMERIVREFENSGFEVDTVCSNMILSSYGIHNDLAKMNSWLLKMKDLEIPINIRTYNSVLNSCPTIISLISNPKNIPTPNSIKELAGNLGKEEAMLIENLVGSSVLGEAMEWNPKECKLDLHGMHLSSAYLVMLEWIQEMTSRICDGQDVIPMEIIVVCGSGKHSQIRGESPVKSLVKEMMRSMKSPMRIDRKNVGCFVAKGKAVKDWLCMIK</sequence>
<feature type="repeat" description="PPR" evidence="3">
    <location>
        <begin position="182"/>
        <end position="216"/>
    </location>
</feature>
<dbReference type="PANTHER" id="PTHR47447">
    <property type="entry name" value="OS03G0856100 PROTEIN"/>
    <property type="match status" value="1"/>
</dbReference>
<protein>
    <submittedName>
        <fullName evidence="5">Pentatricopeptide repeat</fullName>
    </submittedName>
</protein>
<gene>
    <name evidence="5" type="ORF">RJ641_014020</name>
</gene>
<dbReference type="NCBIfam" id="TIGR00756">
    <property type="entry name" value="PPR"/>
    <property type="match status" value="2"/>
</dbReference>
<dbReference type="InterPro" id="IPR002885">
    <property type="entry name" value="PPR_rpt"/>
</dbReference>
<proteinExistence type="inferred from homology"/>
<dbReference type="SUPFAM" id="SSF160443">
    <property type="entry name" value="SMR domain-like"/>
    <property type="match status" value="1"/>
</dbReference>
<organism evidence="5 6">
    <name type="scientific">Dillenia turbinata</name>
    <dbReference type="NCBI Taxonomy" id="194707"/>
    <lineage>
        <taxon>Eukaryota</taxon>
        <taxon>Viridiplantae</taxon>
        <taxon>Streptophyta</taxon>
        <taxon>Embryophyta</taxon>
        <taxon>Tracheophyta</taxon>
        <taxon>Spermatophyta</taxon>
        <taxon>Magnoliopsida</taxon>
        <taxon>eudicotyledons</taxon>
        <taxon>Gunneridae</taxon>
        <taxon>Pentapetalae</taxon>
        <taxon>Dilleniales</taxon>
        <taxon>Dilleniaceae</taxon>
        <taxon>Dillenia</taxon>
    </lineage>
</organism>
<feature type="domain" description="Smr" evidence="4">
    <location>
        <begin position="354"/>
        <end position="438"/>
    </location>
</feature>
<dbReference type="Gene3D" id="3.30.1370.110">
    <property type="match status" value="1"/>
</dbReference>
<feature type="repeat" description="PPR" evidence="3">
    <location>
        <begin position="217"/>
        <end position="251"/>
    </location>
</feature>
<dbReference type="PANTHER" id="PTHR47447:SF15">
    <property type="entry name" value="OS02G0120000 PROTEIN"/>
    <property type="match status" value="1"/>
</dbReference>
<comment type="similarity">
    <text evidence="1">Belongs to the PPR family. P subfamily.</text>
</comment>
<keyword evidence="2" id="KW-0677">Repeat</keyword>
<evidence type="ECO:0000259" key="4">
    <source>
        <dbReference type="PROSITE" id="PS50828"/>
    </source>
</evidence>
<dbReference type="InterPro" id="IPR002625">
    <property type="entry name" value="Smr_dom"/>
</dbReference>
<evidence type="ECO:0000313" key="5">
    <source>
        <dbReference type="EMBL" id="KAK6946476.1"/>
    </source>
</evidence>
<dbReference type="PROSITE" id="PS51375">
    <property type="entry name" value="PPR"/>
    <property type="match status" value="2"/>
</dbReference>
<dbReference type="PROSITE" id="PS50828">
    <property type="entry name" value="SMR"/>
    <property type="match status" value="1"/>
</dbReference>
<dbReference type="AlphaFoldDB" id="A0AAN8WD10"/>
<dbReference type="EMBL" id="JBAMMX010000002">
    <property type="protein sequence ID" value="KAK6946476.1"/>
    <property type="molecule type" value="Genomic_DNA"/>
</dbReference>
<evidence type="ECO:0000256" key="1">
    <source>
        <dbReference type="ARBA" id="ARBA00007626"/>
    </source>
</evidence>